<dbReference type="EMBL" id="CP012332">
    <property type="protein sequence ID" value="AKU92520.1"/>
    <property type="molecule type" value="Genomic_DNA"/>
</dbReference>
<dbReference type="GO" id="GO:0042597">
    <property type="term" value="C:periplasmic space"/>
    <property type="evidence" value="ECO:0007669"/>
    <property type="project" value="InterPro"/>
</dbReference>
<proteinExistence type="predicted"/>
<keyword evidence="2" id="KW-1185">Reference proteome</keyword>
<dbReference type="OrthoDB" id="5513467at2"/>
<accession>A0A0K1PG76</accession>
<evidence type="ECO:0008006" key="3">
    <source>
        <dbReference type="Google" id="ProtNLM"/>
    </source>
</evidence>
<organism evidence="1 2">
    <name type="scientific">Vulgatibacter incomptus</name>
    <dbReference type="NCBI Taxonomy" id="1391653"/>
    <lineage>
        <taxon>Bacteria</taxon>
        <taxon>Pseudomonadati</taxon>
        <taxon>Myxococcota</taxon>
        <taxon>Myxococcia</taxon>
        <taxon>Myxococcales</taxon>
        <taxon>Cystobacterineae</taxon>
        <taxon>Vulgatibacteraceae</taxon>
        <taxon>Vulgatibacter</taxon>
    </lineage>
</organism>
<evidence type="ECO:0000313" key="2">
    <source>
        <dbReference type="Proteomes" id="UP000055590"/>
    </source>
</evidence>
<dbReference type="Gene3D" id="1.20.120.1490">
    <property type="match status" value="1"/>
</dbReference>
<dbReference type="Pfam" id="PF07813">
    <property type="entry name" value="LTXXQ"/>
    <property type="match status" value="1"/>
</dbReference>
<protein>
    <recommendedName>
        <fullName evidence="3">Periplasmic heavy metal sensor</fullName>
    </recommendedName>
</protein>
<dbReference type="STRING" id="1391653.AKJ08_2907"/>
<dbReference type="KEGG" id="vin:AKJ08_2907"/>
<name>A0A0K1PG76_9BACT</name>
<dbReference type="AlphaFoldDB" id="A0A0K1PG76"/>
<dbReference type="InterPro" id="IPR012899">
    <property type="entry name" value="LTXXQ"/>
</dbReference>
<evidence type="ECO:0000313" key="1">
    <source>
        <dbReference type="EMBL" id="AKU92520.1"/>
    </source>
</evidence>
<sequence>MDRGLTENEMTRTRKSLIAAGLGLAAFLALSGFKAAHHGPMDPEKAHAKIFARLDKILTKVEATPEQRSRINGIAERLWSERPERDGGPRELLSVWSEESPDAAAIHAKIDQKAEARRVFANRMADAMIEVHGILTPAQRAQVGQLLEERFERGGRGHFRHGGAKE</sequence>
<gene>
    <name evidence="1" type="ORF">AKJ08_2907</name>
</gene>
<reference evidence="1 2" key="1">
    <citation type="submission" date="2015-08" db="EMBL/GenBank/DDBJ databases">
        <authorList>
            <person name="Babu N.S."/>
            <person name="Beckwith C.J."/>
            <person name="Beseler K.G."/>
            <person name="Brison A."/>
            <person name="Carone J.V."/>
            <person name="Caskin T.P."/>
            <person name="Diamond M."/>
            <person name="Durham M.E."/>
            <person name="Foxe J.M."/>
            <person name="Go M."/>
            <person name="Henderson B.A."/>
            <person name="Jones I.B."/>
            <person name="McGettigan J.A."/>
            <person name="Micheletti S.J."/>
            <person name="Nasrallah M.E."/>
            <person name="Ortiz D."/>
            <person name="Piller C.R."/>
            <person name="Privatt S.R."/>
            <person name="Schneider S.L."/>
            <person name="Sharp S."/>
            <person name="Smith T.C."/>
            <person name="Stanton J.D."/>
            <person name="Ullery H.E."/>
            <person name="Wilson R.J."/>
            <person name="Serrano M.G."/>
            <person name="Buck G."/>
            <person name="Lee V."/>
            <person name="Wang Y."/>
            <person name="Carvalho R."/>
            <person name="Voegtly L."/>
            <person name="Shi R."/>
            <person name="Duckworth R."/>
            <person name="Johnson A."/>
            <person name="Loviza R."/>
            <person name="Walstead R."/>
            <person name="Shah Z."/>
            <person name="Kiflezghi M."/>
            <person name="Wade K."/>
            <person name="Ball S.L."/>
            <person name="Bradley K.W."/>
            <person name="Asai D.J."/>
            <person name="Bowman C.A."/>
            <person name="Russell D.A."/>
            <person name="Pope W.H."/>
            <person name="Jacobs-Sera D."/>
            <person name="Hendrix R.W."/>
            <person name="Hatfull G.F."/>
        </authorList>
    </citation>
    <scope>NUCLEOTIDE SEQUENCE [LARGE SCALE GENOMIC DNA]</scope>
    <source>
        <strain evidence="1 2">DSM 27710</strain>
    </source>
</reference>
<dbReference type="Proteomes" id="UP000055590">
    <property type="component" value="Chromosome"/>
</dbReference>